<protein>
    <submittedName>
        <fullName evidence="1">Uncharacterized protein</fullName>
    </submittedName>
</protein>
<comment type="caution">
    <text evidence="1">The sequence shown here is derived from an EMBL/GenBank/DDBJ whole genome shotgun (WGS) entry which is preliminary data.</text>
</comment>
<sequence>MESAHQDRKLIGDYKKYLKFKQLQFTNAQIAEQLDYSKQELANLISTYTFRSNLEYKLQEEEGDYYFNGVFYVTQTVRNTLTANEILEIYIFTQDLVEQHKGIDYLQVFYLIEHDCKLFFIDQLSKAMIESNQYSTEDNYCTLMLSSEY</sequence>
<dbReference type="EMBL" id="JAPMUA010000003">
    <property type="protein sequence ID" value="MDG3585932.1"/>
    <property type="molecule type" value="Genomic_DNA"/>
</dbReference>
<gene>
    <name evidence="1" type="ORF">OSR52_08615</name>
</gene>
<dbReference type="Proteomes" id="UP001153642">
    <property type="component" value="Unassembled WGS sequence"/>
</dbReference>
<proteinExistence type="predicted"/>
<keyword evidence="2" id="KW-1185">Reference proteome</keyword>
<organism evidence="1 2">
    <name type="scientific">Galbibacter pacificus</name>
    <dbReference type="NCBI Taxonomy" id="2996052"/>
    <lineage>
        <taxon>Bacteria</taxon>
        <taxon>Pseudomonadati</taxon>
        <taxon>Bacteroidota</taxon>
        <taxon>Flavobacteriia</taxon>
        <taxon>Flavobacteriales</taxon>
        <taxon>Flavobacteriaceae</taxon>
        <taxon>Galbibacter</taxon>
    </lineage>
</organism>
<evidence type="ECO:0000313" key="2">
    <source>
        <dbReference type="Proteomes" id="UP001153642"/>
    </source>
</evidence>
<evidence type="ECO:0000313" key="1">
    <source>
        <dbReference type="EMBL" id="MDG3585932.1"/>
    </source>
</evidence>
<reference evidence="1" key="1">
    <citation type="submission" date="2022-11" db="EMBL/GenBank/DDBJ databases">
        <title>High-quality draft genome sequence of Galbibacter sp. strain CMA-7.</title>
        <authorList>
            <person name="Wei L."/>
            <person name="Dong C."/>
            <person name="Shao Z."/>
        </authorList>
    </citation>
    <scope>NUCLEOTIDE SEQUENCE</scope>
    <source>
        <strain evidence="1">CMA-7</strain>
    </source>
</reference>
<name>A0ABT6FRN0_9FLAO</name>
<accession>A0ABT6FRN0</accession>
<dbReference type="RefSeq" id="WP_277900152.1">
    <property type="nucleotide sequence ID" value="NZ_JAPMUA010000003.1"/>
</dbReference>